<dbReference type="AlphaFoldDB" id="A0A9Q0MVR8"/>
<evidence type="ECO:0000313" key="3">
    <source>
        <dbReference type="Proteomes" id="UP001151699"/>
    </source>
</evidence>
<sequence length="188" mass="22001">MAIVAFVFSYFARSIRANLRRQKLGKKKSNNIPLKVRENDIESNDAVDKVDGATGDEELEEIYEKLPIISVLIYMWGLIEILSLIIVLICKREYEETFAENFLSDLCEGRREMCRSVVKRIIYYKILCSLLLIIGAKYRMSLLTLPWFVVNVLGIFPYLLVSISAFCNFHDVYKYTWFIDLFEKPEEN</sequence>
<keyword evidence="1" id="KW-1133">Transmembrane helix</keyword>
<dbReference type="OrthoDB" id="10446096at2759"/>
<reference evidence="2" key="1">
    <citation type="submission" date="2022-07" db="EMBL/GenBank/DDBJ databases">
        <authorList>
            <person name="Trinca V."/>
            <person name="Uliana J.V.C."/>
            <person name="Torres T.T."/>
            <person name="Ward R.J."/>
            <person name="Monesi N."/>
        </authorList>
    </citation>
    <scope>NUCLEOTIDE SEQUENCE</scope>
    <source>
        <strain evidence="2">HSMRA1968</strain>
        <tissue evidence="2">Whole embryos</tissue>
    </source>
</reference>
<keyword evidence="1" id="KW-0472">Membrane</keyword>
<keyword evidence="1" id="KW-0812">Transmembrane</keyword>
<proteinExistence type="predicted"/>
<accession>A0A9Q0MVR8</accession>
<comment type="caution">
    <text evidence="2">The sequence shown here is derived from an EMBL/GenBank/DDBJ whole genome shotgun (WGS) entry which is preliminary data.</text>
</comment>
<feature type="transmembrane region" description="Helical" evidence="1">
    <location>
        <begin position="121"/>
        <end position="139"/>
    </location>
</feature>
<evidence type="ECO:0000313" key="2">
    <source>
        <dbReference type="EMBL" id="KAJ6638034.1"/>
    </source>
</evidence>
<organism evidence="2 3">
    <name type="scientific">Pseudolycoriella hygida</name>
    <dbReference type="NCBI Taxonomy" id="35572"/>
    <lineage>
        <taxon>Eukaryota</taxon>
        <taxon>Metazoa</taxon>
        <taxon>Ecdysozoa</taxon>
        <taxon>Arthropoda</taxon>
        <taxon>Hexapoda</taxon>
        <taxon>Insecta</taxon>
        <taxon>Pterygota</taxon>
        <taxon>Neoptera</taxon>
        <taxon>Endopterygota</taxon>
        <taxon>Diptera</taxon>
        <taxon>Nematocera</taxon>
        <taxon>Sciaroidea</taxon>
        <taxon>Sciaridae</taxon>
        <taxon>Pseudolycoriella</taxon>
    </lineage>
</organism>
<feature type="transmembrane region" description="Helical" evidence="1">
    <location>
        <begin position="68"/>
        <end position="90"/>
    </location>
</feature>
<feature type="transmembrane region" description="Helical" evidence="1">
    <location>
        <begin position="145"/>
        <end position="169"/>
    </location>
</feature>
<protein>
    <submittedName>
        <fullName evidence="2">Uncharacterized protein</fullName>
    </submittedName>
</protein>
<name>A0A9Q0MVR8_9DIPT</name>
<dbReference type="EMBL" id="WJQU01000003">
    <property type="protein sequence ID" value="KAJ6638034.1"/>
    <property type="molecule type" value="Genomic_DNA"/>
</dbReference>
<evidence type="ECO:0000256" key="1">
    <source>
        <dbReference type="SAM" id="Phobius"/>
    </source>
</evidence>
<keyword evidence="3" id="KW-1185">Reference proteome</keyword>
<dbReference type="Proteomes" id="UP001151699">
    <property type="component" value="Chromosome X"/>
</dbReference>
<gene>
    <name evidence="2" type="ORF">Bhyg_10767</name>
</gene>